<dbReference type="STRING" id="3983.A0A2C9UU89"/>
<evidence type="ECO:0000313" key="8">
    <source>
        <dbReference type="Proteomes" id="UP000091857"/>
    </source>
</evidence>
<reference evidence="8" key="1">
    <citation type="journal article" date="2016" name="Nat. Biotechnol.">
        <title>Sequencing wild and cultivated cassava and related species reveals extensive interspecific hybridization and genetic diversity.</title>
        <authorList>
            <person name="Bredeson J.V."/>
            <person name="Lyons J.B."/>
            <person name="Prochnik S.E."/>
            <person name="Wu G.A."/>
            <person name="Ha C.M."/>
            <person name="Edsinger-Gonzales E."/>
            <person name="Grimwood J."/>
            <person name="Schmutz J."/>
            <person name="Rabbi I.Y."/>
            <person name="Egesi C."/>
            <person name="Nauluvula P."/>
            <person name="Lebot V."/>
            <person name="Ndunguru J."/>
            <person name="Mkamilo G."/>
            <person name="Bart R.S."/>
            <person name="Setter T.L."/>
            <person name="Gleadow R.M."/>
            <person name="Kulakow P."/>
            <person name="Ferguson M.E."/>
            <person name="Rounsley S."/>
            <person name="Rokhsar D.S."/>
        </authorList>
    </citation>
    <scope>NUCLEOTIDE SEQUENCE [LARGE SCALE GENOMIC DNA]</scope>
    <source>
        <strain evidence="8">cv. AM560-2</strain>
    </source>
</reference>
<dbReference type="FunFam" id="3.30.70.330:FF:000744">
    <property type="entry name" value="RNA recognition motif (RRM)-containing protein"/>
    <property type="match status" value="1"/>
</dbReference>
<feature type="region of interest" description="Disordered" evidence="5">
    <location>
        <begin position="113"/>
        <end position="153"/>
    </location>
</feature>
<evidence type="ECO:0000256" key="5">
    <source>
        <dbReference type="SAM" id="MobiDB-lite"/>
    </source>
</evidence>
<organism evidence="7 8">
    <name type="scientific">Manihot esculenta</name>
    <name type="common">Cassava</name>
    <name type="synonym">Jatropha manihot</name>
    <dbReference type="NCBI Taxonomy" id="3983"/>
    <lineage>
        <taxon>Eukaryota</taxon>
        <taxon>Viridiplantae</taxon>
        <taxon>Streptophyta</taxon>
        <taxon>Embryophyta</taxon>
        <taxon>Tracheophyta</taxon>
        <taxon>Spermatophyta</taxon>
        <taxon>Magnoliopsida</taxon>
        <taxon>eudicotyledons</taxon>
        <taxon>Gunneridae</taxon>
        <taxon>Pentapetalae</taxon>
        <taxon>rosids</taxon>
        <taxon>fabids</taxon>
        <taxon>Malpighiales</taxon>
        <taxon>Euphorbiaceae</taxon>
        <taxon>Crotonoideae</taxon>
        <taxon>Manihoteae</taxon>
        <taxon>Manihot</taxon>
    </lineage>
</organism>
<sequence length="932" mass="103380">MASRGVGGSRDRYRRDFGSSRYEDSTSSNSSSKRSNNPPSRHLWVGNLSHSLVENELTDHFLHFGELDTVAFQPGRSYAFINFKREDDAIAAMKDLQGFPLAGNPLRIEFAKAEKSSAPSRDEDYLQRRDEQRSALKGAPFSQRDSRLRNSSPDPYYVDKSKINDKSAEPSEVLWIGFPALLKVDEMILRKAFSPFGEIEKITVFPGRSYAFVRFRSLTAACRAKETLQGKLFGNPRVHICFAKSESGSSSSGRTHLSPHYRSNGHSGTSENFRQDRNFGSLMSDPSIRSPRFMSNLDPDSDVHGFNRKGMLHPGGSNTFDNWRFGEELGPPPDVYERRGSPARERGPHFDELPHKFPPKASFYEEPWDLPEDSYVFHGAKKLKTGSFPPDKELPEYPFSELEEEKRAFPRPLSDFPQPEFLDKNYGYKPNSDHLSTLSLPLGERSDRWKASYDNVQIGSGSMPSNPVERKRITPEPEQSSLNLWKWEGTIAKGGTPVCHARGFPVGKSLDIMLPEFLDCTARTGLDMLAKHYYQAASAWVVFFAPASDADIGYYNEFMHYLEEKQRAAVAKLDDKTTLFLVPPSDFAEKVLRVPGKLCISGVVLRLELPGSNFGSLNYSNEKRELLSFHGDAQYTKPSTPSGHFRPMGSFPDLARSGGDPSFLRDVSTSGPPAAFSGSAHAAGRMSDSYNESRHDYQLQQRNPMPGPNWSPHHRQNSFPGNRNTPSQASNAAIDTAQEHHSVIPRAVQEDDVALHAAGMSSNPLSGTGKPSLMENKSSVPLSLPTAALQPQQLAQLASSLLGQRQPGSNANVSVGEDIRHGNTMNQLENQFRTAQTHGLQNNRVASEIPTSQFGQQQQLQQQQQHHLQASNVPKAVPASLQRDVQPGTSANPQIPSTSTQEAEDGDPQKRLQATLQLAAALLQQIQQGKGT</sequence>
<accession>A0A2C9UU89</accession>
<feature type="compositionally biased region" description="Low complexity" evidence="5">
    <location>
        <begin position="856"/>
        <end position="869"/>
    </location>
</feature>
<dbReference type="SUPFAM" id="SSF54928">
    <property type="entry name" value="RNA-binding domain, RBD"/>
    <property type="match status" value="2"/>
</dbReference>
<feature type="domain" description="RRM" evidence="6">
    <location>
        <begin position="171"/>
        <end position="245"/>
    </location>
</feature>
<dbReference type="OMA" id="WHNIPFE"/>
<dbReference type="GO" id="GO:0003723">
    <property type="term" value="F:RNA binding"/>
    <property type="evidence" value="ECO:0000318"/>
    <property type="project" value="GO_Central"/>
</dbReference>
<dbReference type="InterPro" id="IPR012921">
    <property type="entry name" value="SPOC_C"/>
</dbReference>
<dbReference type="Gramene" id="Manes.12G068200.1.v8.1">
    <property type="protein sequence ID" value="Manes.12G068200.1.v8.1.CDS"/>
    <property type="gene ID" value="Manes.12G068200.v8.1"/>
</dbReference>
<keyword evidence="2 4" id="KW-0694">RNA-binding</keyword>
<gene>
    <name evidence="7" type="ORF">MANES_12G068200v8</name>
</gene>
<dbReference type="PANTHER" id="PTHR23189">
    <property type="entry name" value="RNA RECOGNITION MOTIF-CONTAINING"/>
    <property type="match status" value="1"/>
</dbReference>
<name>A0A2C9UU89_MANES</name>
<evidence type="ECO:0000256" key="1">
    <source>
        <dbReference type="ARBA" id="ARBA00004123"/>
    </source>
</evidence>
<feature type="domain" description="RRM" evidence="6">
    <location>
        <begin position="41"/>
        <end position="113"/>
    </location>
</feature>
<dbReference type="FunFam" id="3.30.70.330:FF:000522">
    <property type="entry name" value="RNA recognition motif (RRM)-containing protein"/>
    <property type="match status" value="1"/>
</dbReference>
<dbReference type="PROSITE" id="PS50102">
    <property type="entry name" value="RRM"/>
    <property type="match status" value="2"/>
</dbReference>
<feature type="region of interest" description="Disordered" evidence="5">
    <location>
        <begin position="245"/>
        <end position="278"/>
    </location>
</feature>
<dbReference type="CDD" id="cd00590">
    <property type="entry name" value="RRM_SF"/>
    <property type="match status" value="2"/>
</dbReference>
<dbReference type="Gene3D" id="3.30.70.330">
    <property type="match status" value="2"/>
</dbReference>
<evidence type="ECO:0000313" key="7">
    <source>
        <dbReference type="EMBL" id="OAY35051.1"/>
    </source>
</evidence>
<feature type="compositionally biased region" description="Basic and acidic residues" evidence="5">
    <location>
        <begin position="113"/>
        <end position="134"/>
    </location>
</feature>
<dbReference type="Proteomes" id="UP000091857">
    <property type="component" value="Chromosome 12"/>
</dbReference>
<feature type="compositionally biased region" description="Low complexity" evidence="5">
    <location>
        <begin position="25"/>
        <end position="40"/>
    </location>
</feature>
<feature type="compositionally biased region" description="Polar residues" evidence="5">
    <location>
        <begin position="717"/>
        <end position="730"/>
    </location>
</feature>
<feature type="region of interest" description="Disordered" evidence="5">
    <location>
        <begin position="759"/>
        <end position="778"/>
    </location>
</feature>
<dbReference type="OrthoDB" id="439808at2759"/>
<evidence type="ECO:0000256" key="2">
    <source>
        <dbReference type="ARBA" id="ARBA00022884"/>
    </source>
</evidence>
<dbReference type="CDD" id="cd21546">
    <property type="entry name" value="SPOC_FPA-like"/>
    <property type="match status" value="1"/>
</dbReference>
<proteinExistence type="predicted"/>
<feature type="region of interest" description="Disordered" evidence="5">
    <location>
        <begin position="1"/>
        <end position="40"/>
    </location>
</feature>
<protein>
    <recommendedName>
        <fullName evidence="6">RRM domain-containing protein</fullName>
    </recommendedName>
</protein>
<keyword evidence="8" id="KW-1185">Reference proteome</keyword>
<dbReference type="EMBL" id="CM004398">
    <property type="protein sequence ID" value="OAY35051.1"/>
    <property type="molecule type" value="Genomic_DNA"/>
</dbReference>
<dbReference type="InterPro" id="IPR035979">
    <property type="entry name" value="RBD_domain_sf"/>
</dbReference>
<comment type="caution">
    <text evidence="7">The sequence shown here is derived from an EMBL/GenBank/DDBJ whole genome shotgun (WGS) entry which is preliminary data.</text>
</comment>
<keyword evidence="3" id="KW-0539">Nucleus</keyword>
<comment type="subcellular location">
    <subcellularLocation>
        <location evidence="1">Nucleus</location>
    </subcellularLocation>
</comment>
<dbReference type="InterPro" id="IPR012677">
    <property type="entry name" value="Nucleotide-bd_a/b_plait_sf"/>
</dbReference>
<feature type="region of interest" description="Disordered" evidence="5">
    <location>
        <begin position="884"/>
        <end position="914"/>
    </location>
</feature>
<feature type="region of interest" description="Disordered" evidence="5">
    <location>
        <begin position="637"/>
        <end position="730"/>
    </location>
</feature>
<dbReference type="InterPro" id="IPR000504">
    <property type="entry name" value="RRM_dom"/>
</dbReference>
<dbReference type="SMART" id="SM00360">
    <property type="entry name" value="RRM"/>
    <property type="match status" value="2"/>
</dbReference>
<feature type="compositionally biased region" description="Basic and acidic residues" evidence="5">
    <location>
        <begin position="9"/>
        <end position="24"/>
    </location>
</feature>
<evidence type="ECO:0000259" key="6">
    <source>
        <dbReference type="PROSITE" id="PS50102"/>
    </source>
</evidence>
<evidence type="ECO:0000256" key="4">
    <source>
        <dbReference type="PROSITE-ProRule" id="PRU00176"/>
    </source>
</evidence>
<dbReference type="Pfam" id="PF00076">
    <property type="entry name" value="RRM_1"/>
    <property type="match status" value="2"/>
</dbReference>
<feature type="region of interest" description="Disordered" evidence="5">
    <location>
        <begin position="850"/>
        <end position="870"/>
    </location>
</feature>
<dbReference type="Pfam" id="PF07744">
    <property type="entry name" value="SPOC"/>
    <property type="match status" value="1"/>
</dbReference>
<dbReference type="AlphaFoldDB" id="A0A2C9UU89"/>
<dbReference type="GO" id="GO:0005634">
    <property type="term" value="C:nucleus"/>
    <property type="evidence" value="ECO:0007669"/>
    <property type="project" value="UniProtKB-SubCell"/>
</dbReference>
<evidence type="ECO:0000256" key="3">
    <source>
        <dbReference type="ARBA" id="ARBA00023242"/>
    </source>
</evidence>
<feature type="compositionally biased region" description="Polar residues" evidence="5">
    <location>
        <begin position="887"/>
        <end position="901"/>
    </location>
</feature>